<protein>
    <submittedName>
        <fullName evidence="2">Phage nucleotide-binding protein</fullName>
    </submittedName>
</protein>
<evidence type="ECO:0000313" key="3">
    <source>
        <dbReference type="Proteomes" id="UP000051048"/>
    </source>
</evidence>
<dbReference type="PATRIC" id="fig|1423740.3.peg.1475"/>
<accession>A0A0R1TK87</accession>
<feature type="compositionally biased region" description="Acidic residues" evidence="1">
    <location>
        <begin position="212"/>
        <end position="222"/>
    </location>
</feature>
<gene>
    <name evidence="2" type="ORF">FC36_GL001369</name>
</gene>
<dbReference type="InterPro" id="IPR027417">
    <property type="entry name" value="P-loop_NTPase"/>
</dbReference>
<dbReference type="InterPro" id="IPR006505">
    <property type="entry name" value="Phage_nucleotide-bp"/>
</dbReference>
<dbReference type="Pfam" id="PF13479">
    <property type="entry name" value="AAA_24"/>
    <property type="match status" value="1"/>
</dbReference>
<dbReference type="Proteomes" id="UP000051048">
    <property type="component" value="Unassembled WGS sequence"/>
</dbReference>
<dbReference type="AlphaFoldDB" id="A0A0R1TK87"/>
<dbReference type="STRING" id="1423740.FC36_GL001369"/>
<dbReference type="SUPFAM" id="SSF52540">
    <property type="entry name" value="P-loop containing nucleoside triphosphate hydrolases"/>
    <property type="match status" value="1"/>
</dbReference>
<feature type="compositionally biased region" description="Basic and acidic residues" evidence="1">
    <location>
        <begin position="176"/>
        <end position="195"/>
    </location>
</feature>
<dbReference type="Gene3D" id="3.40.50.300">
    <property type="entry name" value="P-loop containing nucleotide triphosphate hydrolases"/>
    <property type="match status" value="1"/>
</dbReference>
<dbReference type="NCBIfam" id="TIGR01618">
    <property type="entry name" value="phage_P_loop"/>
    <property type="match status" value="1"/>
</dbReference>
<evidence type="ECO:0000313" key="2">
    <source>
        <dbReference type="EMBL" id="KRL81777.1"/>
    </source>
</evidence>
<organism evidence="2 3">
    <name type="scientific">Ligilactobacillus equi DSM 15833 = JCM 10991</name>
    <dbReference type="NCBI Taxonomy" id="1423740"/>
    <lineage>
        <taxon>Bacteria</taxon>
        <taxon>Bacillati</taxon>
        <taxon>Bacillota</taxon>
        <taxon>Bacilli</taxon>
        <taxon>Lactobacillales</taxon>
        <taxon>Lactobacillaceae</taxon>
        <taxon>Ligilactobacillus</taxon>
    </lineage>
</organism>
<reference evidence="2 3" key="1">
    <citation type="journal article" date="2015" name="Genome Announc.">
        <title>Expanding the biotechnology potential of lactobacilli through comparative genomics of 213 strains and associated genera.</title>
        <authorList>
            <person name="Sun Z."/>
            <person name="Harris H.M."/>
            <person name="McCann A."/>
            <person name="Guo C."/>
            <person name="Argimon S."/>
            <person name="Zhang W."/>
            <person name="Yang X."/>
            <person name="Jeffery I.B."/>
            <person name="Cooney J.C."/>
            <person name="Kagawa T.F."/>
            <person name="Liu W."/>
            <person name="Song Y."/>
            <person name="Salvetti E."/>
            <person name="Wrobel A."/>
            <person name="Rasinkangas P."/>
            <person name="Parkhill J."/>
            <person name="Rea M.C."/>
            <person name="O'Sullivan O."/>
            <person name="Ritari J."/>
            <person name="Douillard F.P."/>
            <person name="Paul Ross R."/>
            <person name="Yang R."/>
            <person name="Briner A.E."/>
            <person name="Felis G.E."/>
            <person name="de Vos W.M."/>
            <person name="Barrangou R."/>
            <person name="Klaenhammer T.R."/>
            <person name="Caufield P.W."/>
            <person name="Cui Y."/>
            <person name="Zhang H."/>
            <person name="O'Toole P.W."/>
        </authorList>
    </citation>
    <scope>NUCLEOTIDE SEQUENCE [LARGE SCALE GENOMIC DNA]</scope>
    <source>
        <strain evidence="2 3">DSM 15833</strain>
    </source>
</reference>
<proteinExistence type="predicted"/>
<feature type="region of interest" description="Disordered" evidence="1">
    <location>
        <begin position="176"/>
        <end position="222"/>
    </location>
</feature>
<dbReference type="EMBL" id="AZFH01000031">
    <property type="protein sequence ID" value="KRL81777.1"/>
    <property type="molecule type" value="Genomic_DNA"/>
</dbReference>
<evidence type="ECO:0000256" key="1">
    <source>
        <dbReference type="SAM" id="MobiDB-lite"/>
    </source>
</evidence>
<name>A0A0R1TK87_9LACO</name>
<comment type="caution">
    <text evidence="2">The sequence shown here is derived from an EMBL/GenBank/DDBJ whole genome shotgun (WGS) entry which is preliminary data.</text>
</comment>
<sequence>MYFIYGDGGTGKTTLLKQFEGPKLLMSFDHSVNAIRGEKDIDVLLLEQADIPVIQETVNSVLGRAIGSGRYKTVMLDNVTSLQNYVLENIDGKSKDGRQNYQKLQVWFRVLGENLRNSNVTVVATAHQVDTESQSMDGKGRFKADMNDKTFNAFTATFDFVGRIFKVKGERWIDCDPETGDHGKNRIDDRTKFKAAELVNPKPLEEPKLQEVEEAENKEEKE</sequence>